<evidence type="ECO:0000313" key="6">
    <source>
        <dbReference type="EMBL" id="EEF92347.1"/>
    </source>
</evidence>
<dbReference type="InterPro" id="IPR029061">
    <property type="entry name" value="THDP-binding"/>
</dbReference>
<reference evidence="6 7" key="1">
    <citation type="submission" date="2008-12" db="EMBL/GenBank/DDBJ databases">
        <authorList>
            <person name="Fulton L."/>
            <person name="Clifton S."/>
            <person name="Fulton B."/>
            <person name="Xu J."/>
            <person name="Minx P."/>
            <person name="Pepin K.H."/>
            <person name="Johnson M."/>
            <person name="Bhonagiri V."/>
            <person name="Nash W.E."/>
            <person name="Mardis E.R."/>
            <person name="Wilson R.K."/>
        </authorList>
    </citation>
    <scope>NUCLEOTIDE SEQUENCE [LARGE SCALE GENOMIC DNA]</scope>
    <source>
        <strain evidence="6 7">DSM 14838</strain>
    </source>
</reference>
<dbReference type="SUPFAM" id="SSF52518">
    <property type="entry name" value="Thiamin diphosphate-binding fold (THDP-binding)"/>
    <property type="match status" value="1"/>
</dbReference>
<keyword evidence="3 4" id="KW-0786">Thiamine pyrophosphate</keyword>
<evidence type="ECO:0000256" key="3">
    <source>
        <dbReference type="ARBA" id="ARBA00023052"/>
    </source>
</evidence>
<keyword evidence="2 4" id="KW-0560">Oxidoreductase</keyword>
<organism evidence="6 7">
    <name type="scientific">Bacteroides cellulosilyticus DSM 14838</name>
    <dbReference type="NCBI Taxonomy" id="537012"/>
    <lineage>
        <taxon>Bacteria</taxon>
        <taxon>Pseudomonadati</taxon>
        <taxon>Bacteroidota</taxon>
        <taxon>Bacteroidia</taxon>
        <taxon>Bacteroidales</taxon>
        <taxon>Bacteroidaceae</taxon>
        <taxon>Bacteroides</taxon>
    </lineage>
</organism>
<evidence type="ECO:0000256" key="4">
    <source>
        <dbReference type="RuleBase" id="RU365014"/>
    </source>
</evidence>
<evidence type="ECO:0000256" key="2">
    <source>
        <dbReference type="ARBA" id="ARBA00023002"/>
    </source>
</evidence>
<name>E2N6W4_9BACE</name>
<feature type="non-terminal residue" evidence="6">
    <location>
        <position position="280"/>
    </location>
</feature>
<comment type="function">
    <text evidence="4">The branched-chain alpha-keto dehydrogenase complex catalyzes the overall conversion of alpha-keto acids to acyl-CoA and CO(2). It contains multiple copies of three enzymatic components: branched-chain alpha-keto acid decarboxylase (E1), lipoamide acyltransferase (E2) and lipoamide dehydrogenase (E3).</text>
</comment>
<comment type="catalytic activity">
    <reaction evidence="4">
        <text>N(6)-[(R)-lipoyl]-L-lysyl-[protein] + 3-methyl-2-oxobutanoate + H(+) = N(6)-[(R)-S(8)-2-methylpropanoyldihydrolipoyl]-L-lysyl-[protein] + CO2</text>
        <dbReference type="Rhea" id="RHEA:13457"/>
        <dbReference type="Rhea" id="RHEA-COMP:10474"/>
        <dbReference type="Rhea" id="RHEA-COMP:10497"/>
        <dbReference type="ChEBI" id="CHEBI:11851"/>
        <dbReference type="ChEBI" id="CHEBI:15378"/>
        <dbReference type="ChEBI" id="CHEBI:16526"/>
        <dbReference type="ChEBI" id="CHEBI:83099"/>
        <dbReference type="ChEBI" id="CHEBI:83142"/>
        <dbReference type="EC" id="1.2.4.4"/>
    </reaction>
</comment>
<dbReference type="InterPro" id="IPR050771">
    <property type="entry name" value="Alpha-ketoacid_DH_E1_comp"/>
</dbReference>
<protein>
    <recommendedName>
        <fullName evidence="4">2-oxoisovalerate dehydrogenase subunit alpha</fullName>
        <ecNumber evidence="4">1.2.4.4</ecNumber>
    </recommendedName>
    <alternativeName>
        <fullName evidence="4">Branched-chain alpha-keto acid dehydrogenase E1 component alpha chain</fullName>
    </alternativeName>
</protein>
<dbReference type="GO" id="GO:0003863">
    <property type="term" value="F:branched-chain 2-oxo acid dehydrogenase activity"/>
    <property type="evidence" value="ECO:0007669"/>
    <property type="project" value="UniProtKB-EC"/>
</dbReference>
<evidence type="ECO:0000256" key="1">
    <source>
        <dbReference type="ARBA" id="ARBA00001964"/>
    </source>
</evidence>
<reference evidence="6 7" key="2">
    <citation type="submission" date="2009-01" db="EMBL/GenBank/DDBJ databases">
        <title>Draft genome sequence of Bacteroides cellulosilyticus (DSM 14838).</title>
        <authorList>
            <person name="Sudarsanam P."/>
            <person name="Ley R."/>
            <person name="Guruge J."/>
            <person name="Turnbaugh P.J."/>
            <person name="Mahowald M."/>
            <person name="Liep D."/>
            <person name="Gordon J."/>
        </authorList>
    </citation>
    <scope>NUCLEOTIDE SEQUENCE [LARGE SCALE GENOMIC DNA]</scope>
    <source>
        <strain evidence="6 7">DSM 14838</strain>
    </source>
</reference>
<dbReference type="PANTHER" id="PTHR43380:SF1">
    <property type="entry name" value="2-OXOISOVALERATE DEHYDROGENASE SUBUNIT ALPHA, MITOCHONDRIAL"/>
    <property type="match status" value="1"/>
</dbReference>
<accession>E2N6W4</accession>
<dbReference type="InterPro" id="IPR001017">
    <property type="entry name" value="DH_E1"/>
</dbReference>
<dbReference type="AlphaFoldDB" id="E2N6W4"/>
<dbReference type="RefSeq" id="WP_007209407.1">
    <property type="nucleotide sequence ID" value="NZ_EQ973486.1"/>
</dbReference>
<dbReference type="HOGENOM" id="CLU_029393_1_0_10"/>
<comment type="cofactor">
    <cofactor evidence="1 4">
        <name>thiamine diphosphate</name>
        <dbReference type="ChEBI" id="CHEBI:58937"/>
    </cofactor>
</comment>
<proteinExistence type="inferred from homology"/>
<dbReference type="EMBL" id="ACCH01000001">
    <property type="protein sequence ID" value="EEF92347.1"/>
    <property type="molecule type" value="Genomic_DNA"/>
</dbReference>
<dbReference type="CDD" id="cd02000">
    <property type="entry name" value="TPP_E1_PDC_ADC_BCADC"/>
    <property type="match status" value="1"/>
</dbReference>
<dbReference type="EC" id="1.2.4.4" evidence="4"/>
<dbReference type="GO" id="GO:0009083">
    <property type="term" value="P:branched-chain amino acid catabolic process"/>
    <property type="evidence" value="ECO:0007669"/>
    <property type="project" value="TreeGrafter"/>
</dbReference>
<comment type="caution">
    <text evidence="6">The sequence shown here is derived from an EMBL/GenBank/DDBJ whole genome shotgun (WGS) entry which is preliminary data.</text>
</comment>
<evidence type="ECO:0000259" key="5">
    <source>
        <dbReference type="Pfam" id="PF00676"/>
    </source>
</evidence>
<sequence length="280" mass="31169">MKKYNIKTTDVELLKKWYYLMTLGRALDEKAPAYLLQSLGWSFHAPYAGHDGIQLAIGQVFTKGEDFLFPYYRDMLTALSAGMTAEELILNGISKATDPGSGGRHMSNHFAKPEWHIENISSATGTHDLHAAGVARAMVYYDHKGVVITSHGESASSEGFVYEAVNGASLERLPVIFVWQDNGYGISVPKKDQTAARKVADNFSGFKNLKIIHCNGKDVFDSMNAMTEAREYALLNRNPVIVHANCVRIGSHSNSDKDTLYRDENELAYVKEADPLLKFR</sequence>
<dbReference type="Proteomes" id="UP000003711">
    <property type="component" value="Unassembled WGS sequence"/>
</dbReference>
<evidence type="ECO:0000313" key="7">
    <source>
        <dbReference type="Proteomes" id="UP000003711"/>
    </source>
</evidence>
<comment type="similarity">
    <text evidence="4">Belongs to the BCKDHA family.</text>
</comment>
<gene>
    <name evidence="6" type="ORF">BACCELL_00005</name>
</gene>
<dbReference type="PANTHER" id="PTHR43380">
    <property type="entry name" value="2-OXOISOVALERATE DEHYDROGENASE SUBUNIT ALPHA, MITOCHONDRIAL"/>
    <property type="match status" value="1"/>
</dbReference>
<feature type="domain" description="Dehydrogenase E1 component" evidence="5">
    <location>
        <begin position="20"/>
        <end position="280"/>
    </location>
</feature>
<dbReference type="Pfam" id="PF00676">
    <property type="entry name" value="E1_dh"/>
    <property type="match status" value="1"/>
</dbReference>
<dbReference type="Gene3D" id="3.40.50.970">
    <property type="match status" value="1"/>
</dbReference>